<proteinExistence type="predicted"/>
<reference evidence="1 2" key="1">
    <citation type="journal article" date="2015" name="Int. J. Syst. Evol. Microbiol.">
        <title>Halomonas salicampi sp. nov., a halotolerant and alkalitolerant bacterium isolated from a saltern soil.</title>
        <authorList>
            <person name="Lee J.C."/>
            <person name="Kim Y.S."/>
            <person name="Yun B.S."/>
            <person name="Whang K.S."/>
        </authorList>
    </citation>
    <scope>NUCLEOTIDE SEQUENCE [LARGE SCALE GENOMIC DNA]</scope>
    <source>
        <strain evidence="1 2">BH103</strain>
    </source>
</reference>
<dbReference type="Proteomes" id="UP000586119">
    <property type="component" value="Unassembled WGS sequence"/>
</dbReference>
<dbReference type="EMBL" id="JACCDF010000003">
    <property type="protein sequence ID" value="NYS60323.1"/>
    <property type="molecule type" value="Genomic_DNA"/>
</dbReference>
<protein>
    <recommendedName>
        <fullName evidence="3">Asparagine synthetase domain-containing protein</fullName>
    </recommendedName>
</protein>
<comment type="caution">
    <text evidence="1">The sequence shown here is derived from an EMBL/GenBank/DDBJ whole genome shotgun (WGS) entry which is preliminary data.</text>
</comment>
<name>A0A7Z0RUA4_9GAMM</name>
<dbReference type="RefSeq" id="WP_179929653.1">
    <property type="nucleotide sequence ID" value="NZ_JACCDF010000003.1"/>
</dbReference>
<sequence>MFKSYLNQKDFLITNDWRAEKPEKNLENKYIIYGHCFTDDGILKNRYISKTEFDYIKRNHWKLSGLFVCIGLQDGIIDVLIDPLVQYPVFYVEQNGIFALSNKLSNLSKLYYDKYNIDYLFDSLIYEAPLRGMTPVKSVKMLQFDNLQIGSQFQNSRPGLTIHKTNILSRKDLDYSEALETLADNIKKRAKIISESFEYIECQLSGGLDCRIVAAAFKNYDNIFYYSFGLDSQDRLCFEDLADKFGLRKTSKIRFFGSGIRNAAYRIKMIDDLNGIKLHTYGGYMNYDEPIDIKGCKLSGYFGEYIGHKLPSAYISPEDGSIIKFPHIDALPERAYKVANEYSMPFWTYNLECGRYKTSKRAVNQLFYLNNRGPSHFGMHSAADNVHDSSFNILYDPVAITVSEQSPYSDLENKEGATCVDLICSIAGLDFGLFPYEGRRIPRYREFDWVPEINCFDGYSFSARKVEQIQREHSIAPDLSHWDALGDSDKTSTSAEILNNKLFDTFFRDFPELAYLRNLQFTWPYRQHQEILCNFLLADYFYSGAWSHT</sequence>
<evidence type="ECO:0008006" key="3">
    <source>
        <dbReference type="Google" id="ProtNLM"/>
    </source>
</evidence>
<evidence type="ECO:0000313" key="2">
    <source>
        <dbReference type="Proteomes" id="UP000586119"/>
    </source>
</evidence>
<accession>A0A7Z0RUA4</accession>
<gene>
    <name evidence="1" type="ORF">HZS81_06035</name>
</gene>
<keyword evidence="2" id="KW-1185">Reference proteome</keyword>
<organism evidence="1 2">
    <name type="scientific">Vreelandella salicampi</name>
    <dbReference type="NCBI Taxonomy" id="1449798"/>
    <lineage>
        <taxon>Bacteria</taxon>
        <taxon>Pseudomonadati</taxon>
        <taxon>Pseudomonadota</taxon>
        <taxon>Gammaproteobacteria</taxon>
        <taxon>Oceanospirillales</taxon>
        <taxon>Halomonadaceae</taxon>
        <taxon>Vreelandella</taxon>
    </lineage>
</organism>
<dbReference type="AlphaFoldDB" id="A0A7Z0RUA4"/>
<evidence type="ECO:0000313" key="1">
    <source>
        <dbReference type="EMBL" id="NYS60323.1"/>
    </source>
</evidence>